<evidence type="ECO:0000256" key="6">
    <source>
        <dbReference type="ARBA" id="ARBA00022884"/>
    </source>
</evidence>
<comment type="similarity">
    <text evidence="7">Belongs to the RnpA family.</text>
</comment>
<dbReference type="GO" id="GO:0042781">
    <property type="term" value="F:3'-tRNA processing endoribonuclease activity"/>
    <property type="evidence" value="ECO:0007669"/>
    <property type="project" value="TreeGrafter"/>
</dbReference>
<gene>
    <name evidence="7 9" type="primary">rnpA</name>
    <name evidence="9" type="ORF">HFQ13_02780</name>
</gene>
<dbReference type="EC" id="3.1.26.5" evidence="7 8"/>
<dbReference type="EMBL" id="JAAXYO010000036">
    <property type="protein sequence ID" value="MBU2787145.1"/>
    <property type="molecule type" value="Genomic_DNA"/>
</dbReference>
<dbReference type="SUPFAM" id="SSF54211">
    <property type="entry name" value="Ribosomal protein S5 domain 2-like"/>
    <property type="match status" value="1"/>
</dbReference>
<keyword evidence="4 7" id="KW-0255">Endonuclease</keyword>
<evidence type="ECO:0000256" key="7">
    <source>
        <dbReference type="HAMAP-Rule" id="MF_00227"/>
    </source>
</evidence>
<dbReference type="GO" id="GO:0001682">
    <property type="term" value="P:tRNA 5'-leader removal"/>
    <property type="evidence" value="ECO:0007669"/>
    <property type="project" value="UniProtKB-UniRule"/>
</dbReference>
<evidence type="ECO:0000313" key="9">
    <source>
        <dbReference type="EMBL" id="MBU2787145.1"/>
    </source>
</evidence>
<comment type="subunit">
    <text evidence="7">Consists of a catalytic RNA component (M1 or rnpB) and a protein subunit.</text>
</comment>
<name>A0AAE3CJ95_9PROT</name>
<dbReference type="Gene3D" id="3.30.230.10">
    <property type="match status" value="1"/>
</dbReference>
<evidence type="ECO:0000256" key="2">
    <source>
        <dbReference type="ARBA" id="ARBA00022694"/>
    </source>
</evidence>
<dbReference type="PANTHER" id="PTHR33992">
    <property type="entry name" value="RIBONUCLEASE P PROTEIN COMPONENT"/>
    <property type="match status" value="1"/>
</dbReference>
<keyword evidence="5 7" id="KW-0378">Hydrolase</keyword>
<evidence type="ECO:0000256" key="3">
    <source>
        <dbReference type="ARBA" id="ARBA00022722"/>
    </source>
</evidence>
<evidence type="ECO:0000256" key="8">
    <source>
        <dbReference type="NCBIfam" id="TIGR00188"/>
    </source>
</evidence>
<evidence type="ECO:0000256" key="1">
    <source>
        <dbReference type="ARBA" id="ARBA00002663"/>
    </source>
</evidence>
<dbReference type="InterPro" id="IPR020539">
    <property type="entry name" value="RNase_P_CS"/>
</dbReference>
<dbReference type="PROSITE" id="PS00648">
    <property type="entry name" value="RIBONUCLEASE_P"/>
    <property type="match status" value="1"/>
</dbReference>
<keyword evidence="6 7" id="KW-0694">RNA-binding</keyword>
<dbReference type="GO" id="GO:0000049">
    <property type="term" value="F:tRNA binding"/>
    <property type="evidence" value="ECO:0007669"/>
    <property type="project" value="UniProtKB-UniRule"/>
</dbReference>
<comment type="function">
    <text evidence="1 7">RNaseP catalyzes the removal of the 5'-leader sequence from pre-tRNA to produce the mature 5'-terminus. It can also cleave other RNA substrates such as 4.5S RNA. The protein component plays an auxiliary but essential role in vivo by binding to the 5'-leader sequence and broadening the substrate specificity of the ribozyme.</text>
</comment>
<reference evidence="9" key="1">
    <citation type="journal article" date="2021" name="ISME J.">
        <title>Genomic evolution of the class Acidithiobacillia: deep-branching Proteobacteria living in extreme acidic conditions.</title>
        <authorList>
            <person name="Moya-Beltran A."/>
            <person name="Beard S."/>
            <person name="Rojas-Villalobos C."/>
            <person name="Issotta F."/>
            <person name="Gallardo Y."/>
            <person name="Ulloa R."/>
            <person name="Giaveno A."/>
            <person name="Degli Esposti M."/>
            <person name="Johnson D.B."/>
            <person name="Quatrini R."/>
        </authorList>
    </citation>
    <scope>NUCLEOTIDE SEQUENCE</scope>
    <source>
        <strain evidence="9">VAN18-1</strain>
    </source>
</reference>
<evidence type="ECO:0000256" key="4">
    <source>
        <dbReference type="ARBA" id="ARBA00022759"/>
    </source>
</evidence>
<protein>
    <recommendedName>
        <fullName evidence="7 8">Ribonuclease P protein component</fullName>
        <shortName evidence="7">RNase P protein</shortName>
        <shortName evidence="7">RNaseP protein</shortName>
        <ecNumber evidence="7 8">3.1.26.5</ecNumber>
    </recommendedName>
    <alternativeName>
        <fullName evidence="7">Protein C5</fullName>
    </alternativeName>
</protein>
<dbReference type="HAMAP" id="MF_00227">
    <property type="entry name" value="RNase_P"/>
    <property type="match status" value="1"/>
</dbReference>
<dbReference type="GO" id="GO:0004526">
    <property type="term" value="F:ribonuclease P activity"/>
    <property type="evidence" value="ECO:0007669"/>
    <property type="project" value="UniProtKB-UniRule"/>
</dbReference>
<organism evidence="9 10">
    <name type="scientific">Igneacidithiobacillus copahuensis</name>
    <dbReference type="NCBI Taxonomy" id="2724909"/>
    <lineage>
        <taxon>Bacteria</taxon>
        <taxon>Pseudomonadati</taxon>
        <taxon>Pseudomonadota</taxon>
        <taxon>Acidithiobacillia</taxon>
        <taxon>Acidithiobacillales</taxon>
        <taxon>Acidithiobacillaceae</taxon>
        <taxon>Igneacidithiobacillus</taxon>
    </lineage>
</organism>
<evidence type="ECO:0000256" key="5">
    <source>
        <dbReference type="ARBA" id="ARBA00022801"/>
    </source>
</evidence>
<dbReference type="Pfam" id="PF00825">
    <property type="entry name" value="Ribonuclease_P"/>
    <property type="match status" value="1"/>
</dbReference>
<keyword evidence="2 7" id="KW-0819">tRNA processing</keyword>
<sequence>MSQQSFTRNDRLRNQAEIRLALREGKKRSFPELVFYRLDNDLGHARIGFAVSRKVGKAVYRNRLKRRLREAFRLSAGRYLPYDLMVVARPAARDAAYSVLRGRLDSVLR</sequence>
<dbReference type="NCBIfam" id="TIGR00188">
    <property type="entry name" value="rnpA"/>
    <property type="match status" value="1"/>
</dbReference>
<dbReference type="GO" id="GO:0030677">
    <property type="term" value="C:ribonuclease P complex"/>
    <property type="evidence" value="ECO:0007669"/>
    <property type="project" value="TreeGrafter"/>
</dbReference>
<dbReference type="Proteomes" id="UP001197378">
    <property type="component" value="Unassembled WGS sequence"/>
</dbReference>
<dbReference type="InterPro" id="IPR020568">
    <property type="entry name" value="Ribosomal_Su5_D2-typ_SF"/>
</dbReference>
<dbReference type="InterPro" id="IPR014721">
    <property type="entry name" value="Ribsml_uS5_D2-typ_fold_subgr"/>
</dbReference>
<dbReference type="AlphaFoldDB" id="A0AAE3CJ95"/>
<comment type="caution">
    <text evidence="9">The sequence shown here is derived from an EMBL/GenBank/DDBJ whole genome shotgun (WGS) entry which is preliminary data.</text>
</comment>
<keyword evidence="3 7" id="KW-0540">Nuclease</keyword>
<dbReference type="PANTHER" id="PTHR33992:SF1">
    <property type="entry name" value="RIBONUCLEASE P PROTEIN COMPONENT"/>
    <property type="match status" value="1"/>
</dbReference>
<dbReference type="InterPro" id="IPR000100">
    <property type="entry name" value="RNase_P"/>
</dbReference>
<accession>A0AAE3CJ95</accession>
<dbReference type="RefSeq" id="WP_215872186.1">
    <property type="nucleotide sequence ID" value="NZ_JAAXYO010000036.1"/>
</dbReference>
<keyword evidence="10" id="KW-1185">Reference proteome</keyword>
<comment type="catalytic activity">
    <reaction evidence="7">
        <text>Endonucleolytic cleavage of RNA, removing 5'-extranucleotides from tRNA precursor.</text>
        <dbReference type="EC" id="3.1.26.5"/>
    </reaction>
</comment>
<evidence type="ECO:0000313" key="10">
    <source>
        <dbReference type="Proteomes" id="UP001197378"/>
    </source>
</evidence>
<proteinExistence type="inferred from homology"/>